<dbReference type="RefSeq" id="XP_017031992.1">
    <property type="nucleotide sequence ID" value="XM_017176503.1"/>
</dbReference>
<evidence type="ECO:0000256" key="1">
    <source>
        <dbReference type="ARBA" id="ARBA00005771"/>
    </source>
</evidence>
<dbReference type="AlphaFoldDB" id="A0A6P4IST2"/>
<dbReference type="GO" id="GO:0008146">
    <property type="term" value="F:sulfotransferase activity"/>
    <property type="evidence" value="ECO:0007669"/>
    <property type="project" value="InterPro"/>
</dbReference>
<evidence type="ECO:0000256" key="2">
    <source>
        <dbReference type="ARBA" id="ARBA00022679"/>
    </source>
</evidence>
<protein>
    <submittedName>
        <fullName evidence="5">Luciferin sulfotransferase-like</fullName>
    </submittedName>
</protein>
<dbReference type="PANTHER" id="PTHR11783">
    <property type="entry name" value="SULFOTRANSFERASE SULT"/>
    <property type="match status" value="1"/>
</dbReference>
<keyword evidence="4" id="KW-1185">Reference proteome</keyword>
<dbReference type="OrthoDB" id="205623at2759"/>
<reference evidence="4" key="1">
    <citation type="submission" date="2025-05" db="UniProtKB">
        <authorList>
            <consortium name="RefSeq"/>
        </authorList>
    </citation>
    <scope>NUCLEOTIDE SEQUENCE [LARGE SCALE GENOMIC DNA]</scope>
    <source>
        <strain evidence="4">14028-0561.14</strain>
    </source>
</reference>
<dbReference type="SUPFAM" id="SSF52540">
    <property type="entry name" value="P-loop containing nucleoside triphosphate hydrolases"/>
    <property type="match status" value="1"/>
</dbReference>
<sequence>MYERVVVHCRASNGSGPEWLPLEQDWSERWCSLSAPYTEDYAKRIYDFNTRDSDVFLVSVMKCGSTWMQELAWLLLNKLDYEGALSEYGNVRNPYLEQSGVDTSVHADSIETCDKIQSNPRLIKSHLPAQFLPKEIWTQGRKTIYVARNPKDVIISTYHFFHGISAWKGNLDEFIDDFIADKIAFNPYWTHLVDFYRMRSEENIFFVTYEEMIRDLENVVKRLSRFLGYKDLSDCEMEKLLNHLNFKNMKESKFGNHTNFFKSAYETKDNFDFMRRGIIGSYKDELSSEQVDKIDKWTQRCLLEYGITEFDIFGEL</sequence>
<dbReference type="GeneID" id="108081357"/>
<gene>
    <name evidence="5" type="primary">LOC108081357</name>
</gene>
<name>A0A6P4IST2_DROKI</name>
<accession>A0A6P4IST2</accession>
<dbReference type="InterPro" id="IPR027417">
    <property type="entry name" value="P-loop_NTPase"/>
</dbReference>
<comment type="similarity">
    <text evidence="1">Belongs to the sulfotransferase 1 family.</text>
</comment>
<dbReference type="InterPro" id="IPR000863">
    <property type="entry name" value="Sulfotransferase_dom"/>
</dbReference>
<dbReference type="Gene3D" id="3.40.50.300">
    <property type="entry name" value="P-loop containing nucleotide triphosphate hydrolases"/>
    <property type="match status" value="1"/>
</dbReference>
<dbReference type="Pfam" id="PF00685">
    <property type="entry name" value="Sulfotransfer_1"/>
    <property type="match status" value="1"/>
</dbReference>
<proteinExistence type="inferred from homology"/>
<keyword evidence="2" id="KW-0808">Transferase</keyword>
<organism evidence="4 5">
    <name type="scientific">Drosophila kikkawai</name>
    <name type="common">Fruit fly</name>
    <dbReference type="NCBI Taxonomy" id="30033"/>
    <lineage>
        <taxon>Eukaryota</taxon>
        <taxon>Metazoa</taxon>
        <taxon>Ecdysozoa</taxon>
        <taxon>Arthropoda</taxon>
        <taxon>Hexapoda</taxon>
        <taxon>Insecta</taxon>
        <taxon>Pterygota</taxon>
        <taxon>Neoptera</taxon>
        <taxon>Endopterygota</taxon>
        <taxon>Diptera</taxon>
        <taxon>Brachycera</taxon>
        <taxon>Muscomorpha</taxon>
        <taxon>Ephydroidea</taxon>
        <taxon>Drosophilidae</taxon>
        <taxon>Drosophila</taxon>
        <taxon>Sophophora</taxon>
    </lineage>
</organism>
<reference evidence="5" key="2">
    <citation type="submission" date="2025-08" db="UniProtKB">
        <authorList>
            <consortium name="RefSeq"/>
        </authorList>
    </citation>
    <scope>IDENTIFICATION</scope>
    <source>
        <strain evidence="5">14028-0561.14</strain>
        <tissue evidence="5">Whole fly</tissue>
    </source>
</reference>
<evidence type="ECO:0000313" key="4">
    <source>
        <dbReference type="Proteomes" id="UP001652661"/>
    </source>
</evidence>
<feature type="domain" description="Sulfotransferase" evidence="3">
    <location>
        <begin position="52"/>
        <end position="300"/>
    </location>
</feature>
<dbReference type="Proteomes" id="UP001652661">
    <property type="component" value="Chromosome 2L"/>
</dbReference>
<evidence type="ECO:0000313" key="5">
    <source>
        <dbReference type="RefSeq" id="XP_017031992.1"/>
    </source>
</evidence>
<evidence type="ECO:0000259" key="3">
    <source>
        <dbReference type="Pfam" id="PF00685"/>
    </source>
</evidence>